<gene>
    <name evidence="1" type="ORF">JOB18_019669</name>
</gene>
<accession>A0AAV6RNB0</accession>
<proteinExistence type="predicted"/>
<dbReference type="AlphaFoldDB" id="A0AAV6RNB0"/>
<evidence type="ECO:0000313" key="1">
    <source>
        <dbReference type="EMBL" id="KAG7506958.1"/>
    </source>
</evidence>
<comment type="caution">
    <text evidence="1">The sequence shown here is derived from an EMBL/GenBank/DDBJ whole genome shotgun (WGS) entry which is preliminary data.</text>
</comment>
<dbReference type="Proteomes" id="UP000693946">
    <property type="component" value="Linkage Group LG18"/>
</dbReference>
<reference evidence="1 2" key="1">
    <citation type="journal article" date="2021" name="Sci. Rep.">
        <title>Chromosome anchoring in Senegalese sole (Solea senegalensis) reveals sex-associated markers and genome rearrangements in flatfish.</title>
        <authorList>
            <person name="Guerrero-Cozar I."/>
            <person name="Gomez-Garrido J."/>
            <person name="Berbel C."/>
            <person name="Martinez-Blanch J.F."/>
            <person name="Alioto T."/>
            <person name="Claros M.G."/>
            <person name="Gagnaire P.A."/>
            <person name="Manchado M."/>
        </authorList>
    </citation>
    <scope>NUCLEOTIDE SEQUENCE [LARGE SCALE GENOMIC DNA]</scope>
    <source>
        <strain evidence="1">Sse05_10M</strain>
    </source>
</reference>
<protein>
    <submittedName>
        <fullName evidence="1">Uncharacterized protein</fullName>
    </submittedName>
</protein>
<evidence type="ECO:0000313" key="2">
    <source>
        <dbReference type="Proteomes" id="UP000693946"/>
    </source>
</evidence>
<name>A0AAV6RNB0_SOLSE</name>
<sequence length="105" mass="12434">MRWNPKKPHLIPFIVYSDQAKNFINHDGTTGRHVTAKCVLPTDLLLFSFHKHDKYKHDKRYNVFSERECVHLSFQLRPHHQVHPDKTMNTRSALQEAKPPLQLLL</sequence>
<keyword evidence="2" id="KW-1185">Reference proteome</keyword>
<dbReference type="EMBL" id="JAGKHQ010000010">
    <property type="protein sequence ID" value="KAG7506958.1"/>
    <property type="molecule type" value="Genomic_DNA"/>
</dbReference>
<organism evidence="1 2">
    <name type="scientific">Solea senegalensis</name>
    <name type="common">Senegalese sole</name>
    <dbReference type="NCBI Taxonomy" id="28829"/>
    <lineage>
        <taxon>Eukaryota</taxon>
        <taxon>Metazoa</taxon>
        <taxon>Chordata</taxon>
        <taxon>Craniata</taxon>
        <taxon>Vertebrata</taxon>
        <taxon>Euteleostomi</taxon>
        <taxon>Actinopterygii</taxon>
        <taxon>Neopterygii</taxon>
        <taxon>Teleostei</taxon>
        <taxon>Neoteleostei</taxon>
        <taxon>Acanthomorphata</taxon>
        <taxon>Carangaria</taxon>
        <taxon>Pleuronectiformes</taxon>
        <taxon>Pleuronectoidei</taxon>
        <taxon>Soleidae</taxon>
        <taxon>Solea</taxon>
    </lineage>
</organism>